<dbReference type="PROSITE" id="PS50835">
    <property type="entry name" value="IG_LIKE"/>
    <property type="match status" value="1"/>
</dbReference>
<proteinExistence type="predicted"/>
<feature type="signal peptide" evidence="7">
    <location>
        <begin position="1"/>
        <end position="18"/>
    </location>
</feature>
<dbReference type="InterPro" id="IPR013106">
    <property type="entry name" value="Ig_V-set"/>
</dbReference>
<dbReference type="GeneTree" id="ENSGT00940000153143"/>
<dbReference type="FunFam" id="2.60.40.10:FF:001704">
    <property type="entry name" value="Uncharacterized protein"/>
    <property type="match status" value="1"/>
</dbReference>
<comment type="subcellular location">
    <subcellularLocation>
        <location evidence="1">Membrane</location>
    </subcellularLocation>
</comment>
<keyword evidence="2" id="KW-0812">Transmembrane</keyword>
<dbReference type="InterPro" id="IPR007110">
    <property type="entry name" value="Ig-like_dom"/>
</dbReference>
<dbReference type="InterPro" id="IPR003597">
    <property type="entry name" value="Ig_C1-set"/>
</dbReference>
<reference evidence="9" key="2">
    <citation type="submission" date="2025-09" db="UniProtKB">
        <authorList>
            <consortium name="Ensembl"/>
        </authorList>
    </citation>
    <scope>IDENTIFICATION</scope>
</reference>
<sequence length="360" mass="39504">MPLLKAVLLSCLWAFGLGQLEQPEIVISRAADTSASIPCKASISGFGSTVIFWYRQKPNEGLTYLLYVRVSTNKVNFGGKKNKFEASKNSGASTSTLKINFLEKGDEARYYCAYWTGSGTYDKKIFGGGTKLIVTDKVFAGDISPRPTIFLPSVAETHFHKAGTYLCLLENFFPDVIKVYWKEKDGSAVLESYQGDTMKTNDTYMKFSWLTVTGDSMDKEHKCIVTHQNNKGGIDQEILFPPIGKVGNNSNSTEAVLKEEDVVGVTVDPEAFLKGKDVVNTTDPEALRKGENGLLSLQLASTSAYYTYFLLLLKSALHGTFLTFCLCRRSAVCGYPKSTGETETCGSMVSPLFPLPSCIS</sequence>
<feature type="chain" id="PRO_5034522528" description="Ig-like domain-containing protein" evidence="7">
    <location>
        <begin position="19"/>
        <end position="360"/>
    </location>
</feature>
<dbReference type="InterPro" id="IPR036179">
    <property type="entry name" value="Ig-like_dom_sf"/>
</dbReference>
<dbReference type="InterPro" id="IPR013783">
    <property type="entry name" value="Ig-like_fold"/>
</dbReference>
<dbReference type="InterPro" id="IPR003599">
    <property type="entry name" value="Ig_sub"/>
</dbReference>
<dbReference type="FunFam" id="2.60.40.10:FF:001083">
    <property type="entry name" value="T cell receptor gamma constant 2"/>
    <property type="match status" value="1"/>
</dbReference>
<name>A0A8C2YNI0_CHILA</name>
<feature type="domain" description="Ig-like" evidence="8">
    <location>
        <begin position="23"/>
        <end position="112"/>
    </location>
</feature>
<dbReference type="SMART" id="SM00409">
    <property type="entry name" value="IG"/>
    <property type="match status" value="1"/>
</dbReference>
<evidence type="ECO:0000259" key="8">
    <source>
        <dbReference type="PROSITE" id="PS50835"/>
    </source>
</evidence>
<evidence type="ECO:0000256" key="7">
    <source>
        <dbReference type="SAM" id="SignalP"/>
    </source>
</evidence>
<dbReference type="SMART" id="SM00407">
    <property type="entry name" value="IGc1"/>
    <property type="match status" value="1"/>
</dbReference>
<dbReference type="Pfam" id="PF07654">
    <property type="entry name" value="C1-set"/>
    <property type="match status" value="1"/>
</dbReference>
<protein>
    <recommendedName>
        <fullName evidence="8">Ig-like domain-containing protein</fullName>
    </recommendedName>
</protein>
<dbReference type="Ensembl" id="ENSCLAT00000011803.1">
    <property type="protein sequence ID" value="ENSCLAP00000011665.1"/>
    <property type="gene ID" value="ENSCLAG00000008044.1"/>
</dbReference>
<dbReference type="Pfam" id="PF07686">
    <property type="entry name" value="V-set"/>
    <property type="match status" value="1"/>
</dbReference>
<dbReference type="Gene3D" id="2.60.40.10">
    <property type="entry name" value="Immunoglobulins"/>
    <property type="match status" value="2"/>
</dbReference>
<dbReference type="PANTHER" id="PTHR19256">
    <property type="entry name" value="T-CELL RECEPTOR GAMMA CHAIN"/>
    <property type="match status" value="1"/>
</dbReference>
<evidence type="ECO:0000256" key="3">
    <source>
        <dbReference type="ARBA" id="ARBA00022989"/>
    </source>
</evidence>
<evidence type="ECO:0000313" key="10">
    <source>
        <dbReference type="Proteomes" id="UP000694398"/>
    </source>
</evidence>
<keyword evidence="7" id="KW-0732">Signal</keyword>
<keyword evidence="5" id="KW-0675">Receptor</keyword>
<keyword evidence="6" id="KW-0393">Immunoglobulin domain</keyword>
<evidence type="ECO:0000256" key="6">
    <source>
        <dbReference type="ARBA" id="ARBA00023319"/>
    </source>
</evidence>
<dbReference type="SUPFAM" id="SSF48726">
    <property type="entry name" value="Immunoglobulin"/>
    <property type="match status" value="2"/>
</dbReference>
<dbReference type="AlphaFoldDB" id="A0A8C2YNI0"/>
<dbReference type="OMA" id="DKEHICV"/>
<dbReference type="Proteomes" id="UP000694398">
    <property type="component" value="Unassembled WGS sequence"/>
</dbReference>
<evidence type="ECO:0000256" key="5">
    <source>
        <dbReference type="ARBA" id="ARBA00023170"/>
    </source>
</evidence>
<evidence type="ECO:0000313" key="9">
    <source>
        <dbReference type="Ensembl" id="ENSCLAP00000011665.1"/>
    </source>
</evidence>
<keyword evidence="3" id="KW-1133">Transmembrane helix</keyword>
<dbReference type="InterPro" id="IPR051117">
    <property type="entry name" value="TRG_var/const_region"/>
</dbReference>
<organism evidence="9 10">
    <name type="scientific">Chinchilla lanigera</name>
    <name type="common">Long-tailed chinchilla</name>
    <name type="synonym">Chinchilla villidera</name>
    <dbReference type="NCBI Taxonomy" id="34839"/>
    <lineage>
        <taxon>Eukaryota</taxon>
        <taxon>Metazoa</taxon>
        <taxon>Chordata</taxon>
        <taxon>Craniata</taxon>
        <taxon>Vertebrata</taxon>
        <taxon>Euteleostomi</taxon>
        <taxon>Mammalia</taxon>
        <taxon>Eutheria</taxon>
        <taxon>Euarchontoglires</taxon>
        <taxon>Glires</taxon>
        <taxon>Rodentia</taxon>
        <taxon>Hystricomorpha</taxon>
        <taxon>Chinchillidae</taxon>
        <taxon>Chinchilla</taxon>
    </lineage>
</organism>
<evidence type="ECO:0000256" key="2">
    <source>
        <dbReference type="ARBA" id="ARBA00022692"/>
    </source>
</evidence>
<keyword evidence="4" id="KW-0472">Membrane</keyword>
<keyword evidence="10" id="KW-1185">Reference proteome</keyword>
<dbReference type="GO" id="GO:0016020">
    <property type="term" value="C:membrane"/>
    <property type="evidence" value="ECO:0007669"/>
    <property type="project" value="UniProtKB-SubCell"/>
</dbReference>
<reference evidence="9" key="1">
    <citation type="submission" date="2025-08" db="UniProtKB">
        <authorList>
            <consortium name="Ensembl"/>
        </authorList>
    </citation>
    <scope>IDENTIFICATION</scope>
</reference>
<dbReference type="PANTHER" id="PTHR19256:SF62">
    <property type="entry name" value="IG-LIKE DOMAIN-CONTAINING PROTEIN"/>
    <property type="match status" value="1"/>
</dbReference>
<evidence type="ECO:0000256" key="1">
    <source>
        <dbReference type="ARBA" id="ARBA00004370"/>
    </source>
</evidence>
<accession>A0A8C2YNI0</accession>
<evidence type="ECO:0000256" key="4">
    <source>
        <dbReference type="ARBA" id="ARBA00023136"/>
    </source>
</evidence>
<dbReference type="SMART" id="SM00406">
    <property type="entry name" value="IGv"/>
    <property type="match status" value="1"/>
</dbReference>